<comment type="caution">
    <text evidence="2">The sequence shown here is derived from an EMBL/GenBank/DDBJ whole genome shotgun (WGS) entry which is preliminary data.</text>
</comment>
<organism evidence="2 3">
    <name type="scientific">Aliidiomarina soli</name>
    <dbReference type="NCBI Taxonomy" id="1928574"/>
    <lineage>
        <taxon>Bacteria</taxon>
        <taxon>Pseudomonadati</taxon>
        <taxon>Pseudomonadota</taxon>
        <taxon>Gammaproteobacteria</taxon>
        <taxon>Alteromonadales</taxon>
        <taxon>Idiomarinaceae</taxon>
        <taxon>Aliidiomarina</taxon>
    </lineage>
</organism>
<gene>
    <name evidence="2" type="ORF">CWE14_12220</name>
</gene>
<accession>A0A432WEE5</accession>
<dbReference type="Pfam" id="PF22790">
    <property type="entry name" value="YkoP"/>
    <property type="match status" value="1"/>
</dbReference>
<dbReference type="AlphaFoldDB" id="A0A432WEE5"/>
<evidence type="ECO:0000313" key="2">
    <source>
        <dbReference type="EMBL" id="RUO31249.1"/>
    </source>
</evidence>
<evidence type="ECO:0000313" key="3">
    <source>
        <dbReference type="Proteomes" id="UP000287823"/>
    </source>
</evidence>
<evidence type="ECO:0000259" key="1">
    <source>
        <dbReference type="Pfam" id="PF22790"/>
    </source>
</evidence>
<keyword evidence="3" id="KW-1185">Reference proteome</keyword>
<name>A0A432WEE5_9GAMM</name>
<sequence length="196" mass="23292">MFRLYAWRLLNTCYLCYDRAYRRWHKLEPVDDFLQVKKQLYQGEPQVFRDGTQVTAGDAILVLHFNNDFMAQLHDRTKQTSSRRVAWFFGKALISSMARLHESLQVQCAQQEIKAITGVTWFKTHGDKVGFESHPLPEGWRRWLLHWHFRLLLLALFPQLQAHQNRQLIPHRFWLTPAQLRDTVEGKSSYVAQRLS</sequence>
<proteinExistence type="predicted"/>
<feature type="domain" description="YkoP-like" evidence="1">
    <location>
        <begin position="9"/>
        <end position="181"/>
    </location>
</feature>
<reference evidence="2 3" key="1">
    <citation type="journal article" date="2011" name="Front. Microbiol.">
        <title>Genomic signatures of strain selection and enhancement in Bacillus atrophaeus var. globigii, a historical biowarfare simulant.</title>
        <authorList>
            <person name="Gibbons H.S."/>
            <person name="Broomall S.M."/>
            <person name="McNew L.A."/>
            <person name="Daligault H."/>
            <person name="Chapman C."/>
            <person name="Bruce D."/>
            <person name="Karavis M."/>
            <person name="Krepps M."/>
            <person name="McGregor P.A."/>
            <person name="Hong C."/>
            <person name="Park K.H."/>
            <person name="Akmal A."/>
            <person name="Feldman A."/>
            <person name="Lin J.S."/>
            <person name="Chang W.E."/>
            <person name="Higgs B.W."/>
            <person name="Demirev P."/>
            <person name="Lindquist J."/>
            <person name="Liem A."/>
            <person name="Fochler E."/>
            <person name="Read T.D."/>
            <person name="Tapia R."/>
            <person name="Johnson S."/>
            <person name="Bishop-Lilly K.A."/>
            <person name="Detter C."/>
            <person name="Han C."/>
            <person name="Sozhamannan S."/>
            <person name="Rosenzweig C.N."/>
            <person name="Skowronski E.W."/>
        </authorList>
    </citation>
    <scope>NUCLEOTIDE SEQUENCE [LARGE SCALE GENOMIC DNA]</scope>
    <source>
        <strain evidence="2 3">Y4G10-17</strain>
    </source>
</reference>
<dbReference type="Proteomes" id="UP000287823">
    <property type="component" value="Unassembled WGS sequence"/>
</dbReference>
<dbReference type="InterPro" id="IPR054467">
    <property type="entry name" value="YkoP-like_dom"/>
</dbReference>
<dbReference type="RefSeq" id="WP_126799620.1">
    <property type="nucleotide sequence ID" value="NZ_PIPO01000005.1"/>
</dbReference>
<protein>
    <recommendedName>
        <fullName evidence="1">YkoP-like domain-containing protein</fullName>
    </recommendedName>
</protein>
<dbReference type="EMBL" id="PIPO01000005">
    <property type="protein sequence ID" value="RUO31249.1"/>
    <property type="molecule type" value="Genomic_DNA"/>
</dbReference>